<keyword evidence="1" id="KW-0472">Membrane</keyword>
<dbReference type="Pfam" id="PF13644">
    <property type="entry name" value="DKNYY"/>
    <property type="match status" value="1"/>
</dbReference>
<sequence length="210" mass="24041">MLIDSFSDYLCSHKTNIEKRIIMEKANLNSLFCSCCIIFMTVFSLSAIAQAPHRVQPYSFNRSGVFYGHQPVAGIDMQTFVDLGYGYAKDRYNVYYEGRILPFVDPLTFRLNVPGSTFPEIYPSYPDESYAPFHPEGYVKTSNAVLFNGRKISDNPQNFQDLGWGYAKDSFEVYYMGRKIEGAMTSSFKVLKNGYAEDTFETYYMGKVVK</sequence>
<evidence type="ECO:0000256" key="1">
    <source>
        <dbReference type="SAM" id="Phobius"/>
    </source>
</evidence>
<protein>
    <recommendedName>
        <fullName evidence="4">DKNYY family protein</fullName>
    </recommendedName>
</protein>
<dbReference type="AlphaFoldDB" id="F0H587"/>
<keyword evidence="3" id="KW-1185">Reference proteome</keyword>
<evidence type="ECO:0008006" key="4">
    <source>
        <dbReference type="Google" id="ProtNLM"/>
    </source>
</evidence>
<dbReference type="Proteomes" id="UP000003155">
    <property type="component" value="Unassembled WGS sequence"/>
</dbReference>
<keyword evidence="1" id="KW-1133">Transmembrane helix</keyword>
<comment type="caution">
    <text evidence="2">The sequence shown here is derived from an EMBL/GenBank/DDBJ whole genome shotgun (WGS) entry which is preliminary data.</text>
</comment>
<name>F0H587_9BACT</name>
<evidence type="ECO:0000313" key="3">
    <source>
        <dbReference type="Proteomes" id="UP000003155"/>
    </source>
</evidence>
<accession>F0H587</accession>
<reference evidence="2 3" key="1">
    <citation type="submission" date="2011-02" db="EMBL/GenBank/DDBJ databases">
        <authorList>
            <person name="Durkin A.S."/>
            <person name="Madupu R."/>
            <person name="Torralba M."/>
            <person name="Gillis M."/>
            <person name="Methe B."/>
            <person name="Sutton G."/>
            <person name="Nelson K.E."/>
        </authorList>
    </citation>
    <scope>NUCLEOTIDE SEQUENCE [LARGE SCALE GENOMIC DNA]</scope>
    <source>
        <strain evidence="2 3">CRIS 18C-A</strain>
    </source>
</reference>
<keyword evidence="1" id="KW-0812">Transmembrane</keyword>
<organism evidence="2 3">
    <name type="scientific">Prevotella denticola CRIS 18C-A</name>
    <dbReference type="NCBI Taxonomy" id="944557"/>
    <lineage>
        <taxon>Bacteria</taxon>
        <taxon>Pseudomonadati</taxon>
        <taxon>Bacteroidota</taxon>
        <taxon>Bacteroidia</taxon>
        <taxon>Bacteroidales</taxon>
        <taxon>Prevotellaceae</taxon>
        <taxon>Prevotella</taxon>
    </lineage>
</organism>
<gene>
    <name evidence="2" type="ORF">HMPREF9303_2451</name>
</gene>
<dbReference type="InterPro" id="IPR027375">
    <property type="entry name" value="DKNYY"/>
</dbReference>
<proteinExistence type="predicted"/>
<feature type="transmembrane region" description="Helical" evidence="1">
    <location>
        <begin position="28"/>
        <end position="49"/>
    </location>
</feature>
<dbReference type="EMBL" id="AEXO01000026">
    <property type="protein sequence ID" value="EGC87106.1"/>
    <property type="molecule type" value="Genomic_DNA"/>
</dbReference>
<evidence type="ECO:0000313" key="2">
    <source>
        <dbReference type="EMBL" id="EGC87106.1"/>
    </source>
</evidence>